<dbReference type="SUPFAM" id="SSF53756">
    <property type="entry name" value="UDP-Glycosyltransferase/glycogen phosphorylase"/>
    <property type="match status" value="1"/>
</dbReference>
<dbReference type="GO" id="GO:0008184">
    <property type="term" value="F:glycogen phosphorylase activity"/>
    <property type="evidence" value="ECO:0007669"/>
    <property type="project" value="InterPro"/>
</dbReference>
<evidence type="ECO:0000313" key="6">
    <source>
        <dbReference type="EMBL" id="MEA5445625.1"/>
    </source>
</evidence>
<dbReference type="NCBIfam" id="TIGR02094">
    <property type="entry name" value="more_P_ylases"/>
    <property type="match status" value="1"/>
</dbReference>
<feature type="modified residue" description="N6-(pyridoxal phosphate)lysine" evidence="4">
    <location>
        <position position="611"/>
    </location>
</feature>
<sequence length="880" mass="99814">MAGHDHLLEVRPKLPKALARLEDLSGNLYYSWERRVRGLFHRIDPDLWNRCEHNPKIFLRRVSQVRLKALAKSPDFLFQYKSVLDAFDSYLSAERDRPLQAISGLEPGRDLVAYFCMEYGLYESLQLYSGGLGILAGDHCKAASDLDLPFLSVGLMYRQGYFTQRLDRDGVQQMIYRPFRMEDLPVMPVTDEDGQEIQVAVELADRTVAVRVWQIRVGRLQLLLLDTDVPDNRPDDRRITYQLYGGDRVMRIEQEMVLGVGGVRALRAMGFHPSVWHINEGHPAFQILERCREWVSQGLTFPGALEAVAAATVFTTHTAVPAGHDLFARELAERYLMPLAEFLSVPLSRLLALGASPQRGDAFNMTALALRGSRRHNGVSAVHRNVAARMEAHVWPDLDPADNPIAWVSNGVHVPTFLAREWVNLFDGRYPDWRQHLGDVDFWEEAVGSIADHRFWSLTQSLKSDMLGALHGCLFRQYCRNNYPRSRIEGMEAVFSPENTRPLIIGFAGRFATYKRALLIFQDIERLGRLLNDPDRPVIMLFAGKAHPQDVPGQSLIKRIHEFAARPPFLNRVFLIEGYDIALARKLVTGVDVWLNTPEYPMEASGTSGQKAAMNGVINLSVLDGWWAEGYDGDNGWAIAPHDRELSAEQRDRVEAEDLLDLLEGQVIPEYYRIGPGAYSPDWVARSKRSMISVLPHFNAEGMVRDYAQRLYAPAARHGERLTADGALEAERLAAWKARVAQCWEGVEVQWRRLPPTSILTGERLRLEVLVWLNGLESGDVVLECLLNGCDGEGDASECLVPLPHQSPAALLDERSTLVHTFLSTKDEEEEAQVFRLELESPDNGIYQLHVRLYPWHELLSHPFEMGKMLWLFETETIED</sequence>
<dbReference type="InterPro" id="IPR052182">
    <property type="entry name" value="Glycogen/Maltodextrin_Phosph"/>
</dbReference>
<dbReference type="InterPro" id="IPR011834">
    <property type="entry name" value="Agluc_phsphrylas"/>
</dbReference>
<evidence type="ECO:0000313" key="7">
    <source>
        <dbReference type="Proteomes" id="UP001302316"/>
    </source>
</evidence>
<accession>A0AAP6JES5</accession>
<feature type="domain" description="DUF3417" evidence="5">
    <location>
        <begin position="14"/>
        <end position="125"/>
    </location>
</feature>
<evidence type="ECO:0000259" key="5">
    <source>
        <dbReference type="Pfam" id="PF11897"/>
    </source>
</evidence>
<comment type="similarity">
    <text evidence="2">Belongs to the glycogen phosphorylase family.</text>
</comment>
<keyword evidence="4" id="KW-0663">Pyridoxal phosphate</keyword>
<name>A0AAP6JES5_9GAMM</name>
<keyword evidence="7" id="KW-1185">Reference proteome</keyword>
<gene>
    <name evidence="6" type="primary">glgP</name>
    <name evidence="6" type="ORF">VCB98_07330</name>
</gene>
<dbReference type="RefSeq" id="WP_346051262.1">
    <property type="nucleotide sequence ID" value="NZ_JAYGII010000012.1"/>
</dbReference>
<evidence type="ECO:0000256" key="2">
    <source>
        <dbReference type="ARBA" id="ARBA00006047"/>
    </source>
</evidence>
<organism evidence="6 7">
    <name type="scientific">Natronospira elongata</name>
    <dbReference type="NCBI Taxonomy" id="3110268"/>
    <lineage>
        <taxon>Bacteria</taxon>
        <taxon>Pseudomonadati</taxon>
        <taxon>Pseudomonadota</taxon>
        <taxon>Gammaproteobacteria</taxon>
        <taxon>Natronospirales</taxon>
        <taxon>Natronospiraceae</taxon>
        <taxon>Natronospira</taxon>
    </lineage>
</organism>
<evidence type="ECO:0000256" key="4">
    <source>
        <dbReference type="PIRSR" id="PIRSR000460-1"/>
    </source>
</evidence>
<dbReference type="PANTHER" id="PTHR42655">
    <property type="entry name" value="GLYCOGEN PHOSPHORYLASE"/>
    <property type="match status" value="1"/>
</dbReference>
<evidence type="ECO:0000256" key="1">
    <source>
        <dbReference type="ARBA" id="ARBA00001275"/>
    </source>
</evidence>
<comment type="catalytic activity">
    <reaction evidence="1">
        <text>[(1-&gt;4)-alpha-D-glucosyl](n) + phosphate = [(1-&gt;4)-alpha-D-glucosyl](n-1) + alpha-D-glucose 1-phosphate</text>
        <dbReference type="Rhea" id="RHEA:41732"/>
        <dbReference type="Rhea" id="RHEA-COMP:9584"/>
        <dbReference type="Rhea" id="RHEA-COMP:9586"/>
        <dbReference type="ChEBI" id="CHEBI:15444"/>
        <dbReference type="ChEBI" id="CHEBI:43474"/>
        <dbReference type="ChEBI" id="CHEBI:58601"/>
        <dbReference type="EC" id="2.4.1.1"/>
    </reaction>
</comment>
<dbReference type="InterPro" id="IPR024517">
    <property type="entry name" value="Glycogen_phosphorylase_DUF3417"/>
</dbReference>
<keyword evidence="3" id="KW-0021">Allosteric enzyme</keyword>
<dbReference type="PANTHER" id="PTHR42655:SF1">
    <property type="entry name" value="GLYCOGEN PHOSPHORYLASE"/>
    <property type="match status" value="1"/>
</dbReference>
<proteinExistence type="inferred from homology"/>
<dbReference type="Proteomes" id="UP001302316">
    <property type="component" value="Unassembled WGS sequence"/>
</dbReference>
<dbReference type="GO" id="GO:0005975">
    <property type="term" value="P:carbohydrate metabolic process"/>
    <property type="evidence" value="ECO:0007669"/>
    <property type="project" value="InterPro"/>
</dbReference>
<reference evidence="6 7" key="1">
    <citation type="submission" date="2023-12" db="EMBL/GenBank/DDBJ databases">
        <title>Whole-genome sequencing of halo(alkali)philic microorganisms from hypersaline lakes.</title>
        <authorList>
            <person name="Sorokin D.Y."/>
            <person name="Merkel A.Y."/>
            <person name="Messina E."/>
            <person name="Yakimov M."/>
        </authorList>
    </citation>
    <scope>NUCLEOTIDE SEQUENCE [LARGE SCALE GENOMIC DNA]</scope>
    <source>
        <strain evidence="6 7">AB-CW1</strain>
    </source>
</reference>
<dbReference type="InterPro" id="IPR000811">
    <property type="entry name" value="Glyco_trans_35"/>
</dbReference>
<dbReference type="Pfam" id="PF11897">
    <property type="entry name" value="DUF3417"/>
    <property type="match status" value="1"/>
</dbReference>
<dbReference type="Gene3D" id="3.40.50.2000">
    <property type="entry name" value="Glycogen Phosphorylase B"/>
    <property type="match status" value="3"/>
</dbReference>
<dbReference type="GO" id="GO:0030170">
    <property type="term" value="F:pyridoxal phosphate binding"/>
    <property type="evidence" value="ECO:0007669"/>
    <property type="project" value="InterPro"/>
</dbReference>
<dbReference type="PIRSF" id="PIRSF000460">
    <property type="entry name" value="Pprylas_GlgP"/>
    <property type="match status" value="1"/>
</dbReference>
<protein>
    <submittedName>
        <fullName evidence="6">Alpha-glucan family phosphorylase</fullName>
    </submittedName>
</protein>
<dbReference type="AlphaFoldDB" id="A0AAP6JES5"/>
<comment type="caution">
    <text evidence="6">The sequence shown here is derived from an EMBL/GenBank/DDBJ whole genome shotgun (WGS) entry which is preliminary data.</text>
</comment>
<dbReference type="EMBL" id="JAYGII010000012">
    <property type="protein sequence ID" value="MEA5445625.1"/>
    <property type="molecule type" value="Genomic_DNA"/>
</dbReference>
<evidence type="ECO:0000256" key="3">
    <source>
        <dbReference type="ARBA" id="ARBA00022533"/>
    </source>
</evidence>
<dbReference type="Pfam" id="PF00343">
    <property type="entry name" value="Phosphorylase"/>
    <property type="match status" value="1"/>
</dbReference>